<dbReference type="GO" id="GO:0006508">
    <property type="term" value="P:proteolysis"/>
    <property type="evidence" value="ECO:0007669"/>
    <property type="project" value="InterPro"/>
</dbReference>
<keyword evidence="7 13" id="KW-0068">Autocatalytic cleavage</keyword>
<dbReference type="Pfam" id="PF00717">
    <property type="entry name" value="Peptidase_S24"/>
    <property type="match status" value="1"/>
</dbReference>
<dbReference type="GO" id="GO:0009432">
    <property type="term" value="P:SOS response"/>
    <property type="evidence" value="ECO:0007669"/>
    <property type="project" value="UniProtKB-UniRule"/>
</dbReference>
<evidence type="ECO:0000259" key="15">
    <source>
        <dbReference type="Pfam" id="PF00717"/>
    </source>
</evidence>
<feature type="active site" description="For autocatalytic cleavage activity" evidence="13">
    <location>
        <position position="206"/>
    </location>
</feature>
<keyword evidence="12 13" id="KW-0742">SOS response</keyword>
<dbReference type="InterPro" id="IPR050077">
    <property type="entry name" value="LexA_repressor"/>
</dbReference>
<dbReference type="FunFam" id="1.10.10.10:FF:000009">
    <property type="entry name" value="LexA repressor"/>
    <property type="match status" value="1"/>
</dbReference>
<evidence type="ECO:0000259" key="16">
    <source>
        <dbReference type="Pfam" id="PF01726"/>
    </source>
</evidence>
<dbReference type="PANTHER" id="PTHR33516">
    <property type="entry name" value="LEXA REPRESSOR"/>
    <property type="match status" value="1"/>
</dbReference>
<evidence type="ECO:0000256" key="7">
    <source>
        <dbReference type="ARBA" id="ARBA00022813"/>
    </source>
</evidence>
<dbReference type="STRING" id="1123291.SAMN04490355_1003102"/>
<evidence type="ECO:0000256" key="8">
    <source>
        <dbReference type="ARBA" id="ARBA00023015"/>
    </source>
</evidence>
<protein>
    <recommendedName>
        <fullName evidence="13">LexA repressor</fullName>
        <ecNumber evidence="13">3.4.21.88</ecNumber>
    </recommendedName>
</protein>
<dbReference type="PANTHER" id="PTHR33516:SF2">
    <property type="entry name" value="LEXA REPRESSOR-RELATED"/>
    <property type="match status" value="1"/>
</dbReference>
<comment type="catalytic activity">
    <reaction evidence="13">
        <text>Hydrolysis of Ala-|-Gly bond in repressor LexA.</text>
        <dbReference type="EC" id="3.4.21.88"/>
    </reaction>
</comment>
<comment type="subunit">
    <text evidence="2 13">Homodimer.</text>
</comment>
<accession>A0A1I4HCK8</accession>
<dbReference type="SUPFAM" id="SSF51306">
    <property type="entry name" value="LexA/Signal peptidase"/>
    <property type="match status" value="1"/>
</dbReference>
<reference evidence="18" key="1">
    <citation type="submission" date="2016-10" db="EMBL/GenBank/DDBJ databases">
        <authorList>
            <person name="Varghese N."/>
            <person name="Submissions S."/>
        </authorList>
    </citation>
    <scope>NUCLEOTIDE SEQUENCE [LARGE SCALE GENOMIC DNA]</scope>
    <source>
        <strain evidence="18">DSM 13327</strain>
    </source>
</reference>
<sequence>MINKNEQTFAILINYCYNDNNIEIILIITNVYFDLGDEVVNKEDLLTSRQSQILTYIKNTLRAKGYPPSVREIGKAVGLSSSSTVHSHLAKIEEMGFIRRDPTKPRTIEILGETPWKQETFVSVPLVGRVTAGQPILAIENIEETYALPKNLIGNNENIFMLTVQGNSMINAGILDGDYVLVNKQKTANNNDIVVALLDNEEATVKRFFKEKEFIRLQPENDSMSPIYSRNVSILGKVVGIFRSM</sequence>
<dbReference type="CDD" id="cd00090">
    <property type="entry name" value="HTH_ARSR"/>
    <property type="match status" value="1"/>
</dbReference>
<feature type="site" description="Cleavage; by autolysis" evidence="13">
    <location>
        <begin position="132"/>
        <end position="133"/>
    </location>
</feature>
<dbReference type="CDD" id="cd06529">
    <property type="entry name" value="S24_LexA-like"/>
    <property type="match status" value="1"/>
</dbReference>
<dbReference type="InterPro" id="IPR011991">
    <property type="entry name" value="ArsR-like_HTH"/>
</dbReference>
<dbReference type="InterPro" id="IPR036286">
    <property type="entry name" value="LexA/Signal_pep-like_sf"/>
</dbReference>
<evidence type="ECO:0000256" key="5">
    <source>
        <dbReference type="ARBA" id="ARBA00022763"/>
    </source>
</evidence>
<keyword evidence="9 13" id="KW-0238">DNA-binding</keyword>
<feature type="domain" description="LexA repressor DNA-binding" evidence="16">
    <location>
        <begin position="46"/>
        <end position="107"/>
    </location>
</feature>
<dbReference type="InterPro" id="IPR006200">
    <property type="entry name" value="LexA"/>
</dbReference>
<evidence type="ECO:0000256" key="4">
    <source>
        <dbReference type="ARBA" id="ARBA00022705"/>
    </source>
</evidence>
<evidence type="ECO:0000256" key="6">
    <source>
        <dbReference type="ARBA" id="ARBA00022801"/>
    </source>
</evidence>
<dbReference type="Gene3D" id="1.10.10.10">
    <property type="entry name" value="Winged helix-like DNA-binding domain superfamily/Winged helix DNA-binding domain"/>
    <property type="match status" value="1"/>
</dbReference>
<dbReference type="GO" id="GO:0006281">
    <property type="term" value="P:DNA repair"/>
    <property type="evidence" value="ECO:0007669"/>
    <property type="project" value="UniProtKB-UniRule"/>
</dbReference>
<keyword evidence="8 13" id="KW-0805">Transcription regulation</keyword>
<keyword evidence="4 13" id="KW-0235">DNA replication</keyword>
<dbReference type="NCBIfam" id="TIGR00498">
    <property type="entry name" value="lexA"/>
    <property type="match status" value="1"/>
</dbReference>
<evidence type="ECO:0000313" key="18">
    <source>
        <dbReference type="Proteomes" id="UP000199520"/>
    </source>
</evidence>
<dbReference type="InterPro" id="IPR006197">
    <property type="entry name" value="Peptidase_S24_LexA"/>
</dbReference>
<dbReference type="GO" id="GO:0006260">
    <property type="term" value="P:DNA replication"/>
    <property type="evidence" value="ECO:0007669"/>
    <property type="project" value="UniProtKB-UniRule"/>
</dbReference>
<evidence type="ECO:0000256" key="1">
    <source>
        <dbReference type="ARBA" id="ARBA00007484"/>
    </source>
</evidence>
<dbReference type="EC" id="3.4.21.88" evidence="13"/>
<evidence type="ECO:0000256" key="12">
    <source>
        <dbReference type="ARBA" id="ARBA00023236"/>
    </source>
</evidence>
<keyword evidence="11 13" id="KW-0234">DNA repair</keyword>
<name>A0A1I4HCK8_9FIRM</name>
<feature type="DNA-binding region" description="H-T-H motif" evidence="13">
    <location>
        <begin position="70"/>
        <end position="90"/>
    </location>
</feature>
<dbReference type="PRINTS" id="PR00726">
    <property type="entry name" value="LEXASERPTASE"/>
</dbReference>
<dbReference type="InterPro" id="IPR036390">
    <property type="entry name" value="WH_DNA-bd_sf"/>
</dbReference>
<dbReference type="GO" id="GO:0004252">
    <property type="term" value="F:serine-type endopeptidase activity"/>
    <property type="evidence" value="ECO:0007669"/>
    <property type="project" value="UniProtKB-UniRule"/>
</dbReference>
<dbReference type="SUPFAM" id="SSF46785">
    <property type="entry name" value="Winged helix' DNA-binding domain"/>
    <property type="match status" value="1"/>
</dbReference>
<dbReference type="Proteomes" id="UP000199520">
    <property type="component" value="Unassembled WGS sequence"/>
</dbReference>
<evidence type="ECO:0000256" key="10">
    <source>
        <dbReference type="ARBA" id="ARBA00023163"/>
    </source>
</evidence>
<keyword evidence="5 13" id="KW-0227">DNA damage</keyword>
<keyword evidence="10 13" id="KW-0804">Transcription</keyword>
<gene>
    <name evidence="13" type="primary">lexA</name>
    <name evidence="17" type="ORF">SAMN04490355_1003102</name>
</gene>
<dbReference type="AlphaFoldDB" id="A0A1I4HCK8"/>
<dbReference type="FunFam" id="2.10.109.10:FF:000001">
    <property type="entry name" value="LexA repressor"/>
    <property type="match status" value="1"/>
</dbReference>
<dbReference type="InterPro" id="IPR006199">
    <property type="entry name" value="LexA_DNA-bd_dom"/>
</dbReference>
<dbReference type="Pfam" id="PF01726">
    <property type="entry name" value="LexA_DNA_bind"/>
    <property type="match status" value="1"/>
</dbReference>
<dbReference type="GO" id="GO:0003677">
    <property type="term" value="F:DNA binding"/>
    <property type="evidence" value="ECO:0007669"/>
    <property type="project" value="UniProtKB-UniRule"/>
</dbReference>
<dbReference type="Gene3D" id="2.10.109.10">
    <property type="entry name" value="Umud Fragment, subunit A"/>
    <property type="match status" value="1"/>
</dbReference>
<evidence type="ECO:0000256" key="9">
    <source>
        <dbReference type="ARBA" id="ARBA00023125"/>
    </source>
</evidence>
<dbReference type="EMBL" id="FOTS01000003">
    <property type="protein sequence ID" value="SFL39433.1"/>
    <property type="molecule type" value="Genomic_DNA"/>
</dbReference>
<proteinExistence type="inferred from homology"/>
<evidence type="ECO:0000256" key="2">
    <source>
        <dbReference type="ARBA" id="ARBA00011738"/>
    </source>
</evidence>
<evidence type="ECO:0000256" key="11">
    <source>
        <dbReference type="ARBA" id="ARBA00023204"/>
    </source>
</evidence>
<evidence type="ECO:0000256" key="13">
    <source>
        <dbReference type="HAMAP-Rule" id="MF_00015"/>
    </source>
</evidence>
<evidence type="ECO:0000313" key="17">
    <source>
        <dbReference type="EMBL" id="SFL39433.1"/>
    </source>
</evidence>
<dbReference type="InterPro" id="IPR036388">
    <property type="entry name" value="WH-like_DNA-bd_sf"/>
</dbReference>
<feature type="domain" description="Peptidase S24/S26A/S26B/S26C" evidence="15">
    <location>
        <begin position="125"/>
        <end position="239"/>
    </location>
</feature>
<dbReference type="InterPro" id="IPR015927">
    <property type="entry name" value="Peptidase_S24_S26A/B/C"/>
</dbReference>
<keyword evidence="18" id="KW-1185">Reference proteome</keyword>
<evidence type="ECO:0000256" key="14">
    <source>
        <dbReference type="RuleBase" id="RU003991"/>
    </source>
</evidence>
<feature type="active site" description="For autocatalytic cleavage activity" evidence="13">
    <location>
        <position position="168"/>
    </location>
</feature>
<dbReference type="GO" id="GO:0045892">
    <property type="term" value="P:negative regulation of DNA-templated transcription"/>
    <property type="evidence" value="ECO:0007669"/>
    <property type="project" value="UniProtKB-UniRule"/>
</dbReference>
<keyword evidence="3 13" id="KW-0678">Repressor</keyword>
<dbReference type="InterPro" id="IPR039418">
    <property type="entry name" value="LexA-like"/>
</dbReference>
<comment type="similarity">
    <text evidence="1 13 14">Belongs to the peptidase S24 family.</text>
</comment>
<comment type="function">
    <text evidence="13">Represses a number of genes involved in the response to DNA damage (SOS response), including recA and lexA. In the presence of single-stranded DNA, RecA interacts with LexA causing an autocatalytic cleavage which disrupts the DNA-binding part of LexA, leading to derepression of the SOS regulon and eventually DNA repair.</text>
</comment>
<evidence type="ECO:0000256" key="3">
    <source>
        <dbReference type="ARBA" id="ARBA00022491"/>
    </source>
</evidence>
<dbReference type="HAMAP" id="MF_00015">
    <property type="entry name" value="LexA"/>
    <property type="match status" value="1"/>
</dbReference>
<organism evidence="17 18">
    <name type="scientific">Pelosinus propionicus DSM 13327</name>
    <dbReference type="NCBI Taxonomy" id="1123291"/>
    <lineage>
        <taxon>Bacteria</taxon>
        <taxon>Bacillati</taxon>
        <taxon>Bacillota</taxon>
        <taxon>Negativicutes</taxon>
        <taxon>Selenomonadales</taxon>
        <taxon>Sporomusaceae</taxon>
        <taxon>Pelosinus</taxon>
    </lineage>
</organism>
<keyword evidence="6 13" id="KW-0378">Hydrolase</keyword>